<protein>
    <recommendedName>
        <fullName evidence="2">Nucleoside transporter/FeoB GTPase Gate domain-containing protein</fullName>
    </recommendedName>
</protein>
<feature type="transmembrane region" description="Helical" evidence="1">
    <location>
        <begin position="55"/>
        <end position="81"/>
    </location>
</feature>
<evidence type="ECO:0000313" key="3">
    <source>
        <dbReference type="EMBL" id="XFO73627.1"/>
    </source>
</evidence>
<keyword evidence="1" id="KW-0812">Transmembrane</keyword>
<dbReference type="Proteomes" id="UP000216052">
    <property type="component" value="Chromosome"/>
</dbReference>
<dbReference type="InterPro" id="IPR011642">
    <property type="entry name" value="Gate_dom"/>
</dbReference>
<evidence type="ECO:0000256" key="1">
    <source>
        <dbReference type="SAM" id="Phobius"/>
    </source>
</evidence>
<feature type="domain" description="Nucleoside transporter/FeoB GTPase Gate" evidence="2">
    <location>
        <begin position="20"/>
        <end position="110"/>
    </location>
</feature>
<organism evidence="3 4">
    <name type="scientific">Sporomusa acidovorans (strain ATCC 49682 / DSM 3132 / Mol)</name>
    <dbReference type="NCBI Taxonomy" id="1123286"/>
    <lineage>
        <taxon>Bacteria</taxon>
        <taxon>Bacillati</taxon>
        <taxon>Bacillota</taxon>
        <taxon>Negativicutes</taxon>
        <taxon>Selenomonadales</taxon>
        <taxon>Sporomusaceae</taxon>
        <taxon>Sporomusa</taxon>
    </lineage>
</organism>
<dbReference type="Pfam" id="PF07670">
    <property type="entry name" value="Gate"/>
    <property type="match status" value="1"/>
</dbReference>
<dbReference type="RefSeq" id="WP_093795965.1">
    <property type="nucleotide sequence ID" value="NZ_CP155571.1"/>
</dbReference>
<evidence type="ECO:0000313" key="4">
    <source>
        <dbReference type="Proteomes" id="UP000216052"/>
    </source>
</evidence>
<feature type="transmembrane region" description="Helical" evidence="1">
    <location>
        <begin position="12"/>
        <end position="35"/>
    </location>
</feature>
<reference evidence="3" key="1">
    <citation type="submission" date="2024-05" db="EMBL/GenBank/DDBJ databases">
        <title>Isolation and characterization of Sporomusa carbonis sp. nov., a carboxydotrophic hydrogenogen in the genus of Sporomusa isolated from a charcoal burning pile.</title>
        <authorList>
            <person name="Boeer T."/>
            <person name="Rosenbaum F."/>
            <person name="Eysell L."/>
            <person name="Mueller V."/>
            <person name="Daniel R."/>
            <person name="Poehlein A."/>
        </authorList>
    </citation>
    <scope>NUCLEOTIDE SEQUENCE [LARGE SCALE GENOMIC DNA]</scope>
    <source>
        <strain evidence="3">DSM 3132</strain>
    </source>
</reference>
<sequence length="158" mass="17269">MTFVESLYQGGLTGLITVGKLALIILPLMVMIEFAKQYGWLEILSQRSNWLTRAFHLPGSAALPALVGLFIGIVSGSGVILQTAKEENFSRETLTVLFVMIAICHSLFEETALFVGLGANILVMAGARLLIALLFSYLVGWVLELQSIKNNPQNPKVF</sequence>
<feature type="transmembrane region" description="Helical" evidence="1">
    <location>
        <begin position="121"/>
        <end position="143"/>
    </location>
</feature>
<keyword evidence="4" id="KW-1185">Reference proteome</keyword>
<evidence type="ECO:0000259" key="2">
    <source>
        <dbReference type="Pfam" id="PF07670"/>
    </source>
</evidence>
<feature type="transmembrane region" description="Helical" evidence="1">
    <location>
        <begin position="93"/>
        <end position="115"/>
    </location>
</feature>
<gene>
    <name evidence="3" type="ORF">SPACI_037340</name>
</gene>
<name>A0ABZ3J5F9_SPOA4</name>
<dbReference type="EMBL" id="CP155571">
    <property type="protein sequence ID" value="XFO73627.1"/>
    <property type="molecule type" value="Genomic_DNA"/>
</dbReference>
<accession>A0ABZ3J5F9</accession>
<proteinExistence type="predicted"/>
<keyword evidence="1" id="KW-0472">Membrane</keyword>
<keyword evidence="1" id="KW-1133">Transmembrane helix</keyword>